<dbReference type="AlphaFoldDB" id="F0WNX2"/>
<gene>
    <name evidence="1" type="primary">AlNc14C176G8127</name>
    <name evidence="1" type="ORF">ALNC14_091580</name>
</gene>
<reference evidence="1" key="2">
    <citation type="submission" date="2011-02" db="EMBL/GenBank/DDBJ databases">
        <authorList>
            <person name="MacLean D."/>
        </authorList>
    </citation>
    <scope>NUCLEOTIDE SEQUENCE</scope>
</reference>
<protein>
    <submittedName>
        <fullName evidence="1">AlNc14C176G8127 protein</fullName>
    </submittedName>
</protein>
<dbReference type="PROSITE" id="PS51808">
    <property type="entry name" value="CHCH"/>
    <property type="match status" value="1"/>
</dbReference>
<dbReference type="SUPFAM" id="SSF47072">
    <property type="entry name" value="Cysteine alpha-hairpin motif"/>
    <property type="match status" value="1"/>
</dbReference>
<dbReference type="EMBL" id="FR824221">
    <property type="protein sequence ID" value="CCA23015.1"/>
    <property type="molecule type" value="Genomic_DNA"/>
</dbReference>
<name>F0WNX2_9STRA</name>
<dbReference type="InterPro" id="IPR009069">
    <property type="entry name" value="Cys_alpha_HP_mot_SF"/>
</dbReference>
<evidence type="ECO:0000313" key="1">
    <source>
        <dbReference type="EMBL" id="CCA23015.1"/>
    </source>
</evidence>
<accession>F0WNX2</accession>
<sequence length="59" mass="7132">MVASKFENAECSELQKASLKCLLENVNDRNQCQAFFMRYKKCAKEQRERILRERRAKYQ</sequence>
<proteinExistence type="predicted"/>
<reference evidence="1" key="1">
    <citation type="journal article" date="2011" name="PLoS Biol.">
        <title>Gene gain and loss during evolution of obligate parasitism in the white rust pathogen of Arabidopsis thaliana.</title>
        <authorList>
            <person name="Kemen E."/>
            <person name="Gardiner A."/>
            <person name="Schultz-Larsen T."/>
            <person name="Kemen A.C."/>
            <person name="Balmuth A.L."/>
            <person name="Robert-Seilaniantz A."/>
            <person name="Bailey K."/>
            <person name="Holub E."/>
            <person name="Studholme D.J."/>
            <person name="Maclean D."/>
            <person name="Jones J.D."/>
        </authorList>
    </citation>
    <scope>NUCLEOTIDE SEQUENCE</scope>
</reference>
<dbReference type="HOGENOM" id="CLU_2965666_0_0_1"/>
<organism evidence="1">
    <name type="scientific">Albugo laibachii Nc14</name>
    <dbReference type="NCBI Taxonomy" id="890382"/>
    <lineage>
        <taxon>Eukaryota</taxon>
        <taxon>Sar</taxon>
        <taxon>Stramenopiles</taxon>
        <taxon>Oomycota</taxon>
        <taxon>Peronosporomycetes</taxon>
        <taxon>Albuginales</taxon>
        <taxon>Albuginaceae</taxon>
        <taxon>Albugo</taxon>
    </lineage>
</organism>